<dbReference type="GO" id="GO:0006412">
    <property type="term" value="P:translation"/>
    <property type="evidence" value="ECO:0007669"/>
    <property type="project" value="InterPro"/>
</dbReference>
<dbReference type="InterPro" id="IPR001266">
    <property type="entry name" value="Ribosomal_eS19"/>
</dbReference>
<evidence type="ECO:0000256" key="1">
    <source>
        <dbReference type="ARBA" id="ARBA00010014"/>
    </source>
</evidence>
<dbReference type="GO" id="GO:0003735">
    <property type="term" value="F:structural constituent of ribosome"/>
    <property type="evidence" value="ECO:0007669"/>
    <property type="project" value="InterPro"/>
</dbReference>
<evidence type="ECO:0000313" key="4">
    <source>
        <dbReference type="Ensembl" id="ENSMODP00000046331.1"/>
    </source>
</evidence>
<keyword evidence="3" id="KW-0687">Ribonucleoprotein</keyword>
<dbReference type="GO" id="GO:1990904">
    <property type="term" value="C:ribonucleoprotein complex"/>
    <property type="evidence" value="ECO:0007669"/>
    <property type="project" value="UniProtKB-KW"/>
</dbReference>
<dbReference type="AlphaFoldDB" id="A0A5F8GGM7"/>
<dbReference type="Bgee" id="ENSMODG00000046890">
    <property type="expression patterns" value="Expressed in skeleton of lower jaw"/>
</dbReference>
<protein>
    <submittedName>
        <fullName evidence="4">Uncharacterized protein</fullName>
    </submittedName>
</protein>
<reference evidence="4 5" key="1">
    <citation type="journal article" date="2007" name="Nature">
        <title>Genome of the marsupial Monodelphis domestica reveals innovation in non-coding sequences.</title>
        <authorList>
            <person name="Mikkelsen T.S."/>
            <person name="Wakefield M.J."/>
            <person name="Aken B."/>
            <person name="Amemiya C.T."/>
            <person name="Chang J.L."/>
            <person name="Duke S."/>
            <person name="Garber M."/>
            <person name="Gentles A.J."/>
            <person name="Goodstadt L."/>
            <person name="Heger A."/>
            <person name="Jurka J."/>
            <person name="Kamal M."/>
            <person name="Mauceli E."/>
            <person name="Searle S.M."/>
            <person name="Sharpe T."/>
            <person name="Baker M.L."/>
            <person name="Batzer M.A."/>
            <person name="Benos P.V."/>
            <person name="Belov K."/>
            <person name="Clamp M."/>
            <person name="Cook A."/>
            <person name="Cuff J."/>
            <person name="Das R."/>
            <person name="Davidow L."/>
            <person name="Deakin J.E."/>
            <person name="Fazzari M.J."/>
            <person name="Glass J.L."/>
            <person name="Grabherr M."/>
            <person name="Greally J.M."/>
            <person name="Gu W."/>
            <person name="Hore T.A."/>
            <person name="Huttley G.A."/>
            <person name="Kleber M."/>
            <person name="Jirtle R.L."/>
            <person name="Koina E."/>
            <person name="Lee J.T."/>
            <person name="Mahony S."/>
            <person name="Marra M.A."/>
            <person name="Miller R.D."/>
            <person name="Nicholls R.D."/>
            <person name="Oda M."/>
            <person name="Papenfuss A.T."/>
            <person name="Parra Z.E."/>
            <person name="Pollock D.D."/>
            <person name="Ray D.A."/>
            <person name="Schein J.E."/>
            <person name="Speed T.P."/>
            <person name="Thompson K."/>
            <person name="VandeBerg J.L."/>
            <person name="Wade C.M."/>
            <person name="Walker J.A."/>
            <person name="Waters P.D."/>
            <person name="Webber C."/>
            <person name="Weidman J.R."/>
            <person name="Xie X."/>
            <person name="Zody M.C."/>
            <person name="Baldwin J."/>
            <person name="Abdouelleil A."/>
            <person name="Abdulkadir J."/>
            <person name="Abebe A."/>
            <person name="Abera B."/>
            <person name="Abreu J."/>
            <person name="Acer S.C."/>
            <person name="Aftuck L."/>
            <person name="Alexander A."/>
            <person name="An P."/>
            <person name="Anderson E."/>
            <person name="Anderson S."/>
            <person name="Arachi H."/>
            <person name="Azer M."/>
            <person name="Bachantsang P."/>
            <person name="Barry A."/>
            <person name="Bayul T."/>
            <person name="Berlin A."/>
            <person name="Bessette D."/>
            <person name="Bloom T."/>
            <person name="Bloom T."/>
            <person name="Boguslavskiy L."/>
            <person name="Bonnet C."/>
            <person name="Boukhgalter B."/>
            <person name="Bourzgui I."/>
            <person name="Brown A."/>
            <person name="Cahill P."/>
            <person name="Channer S."/>
            <person name="Cheshatsang Y."/>
            <person name="Chuda L."/>
            <person name="Citroen M."/>
            <person name="Collymore A."/>
            <person name="Cooke P."/>
            <person name="Costello M."/>
            <person name="D'Aco K."/>
            <person name="Daza R."/>
            <person name="De Haan G."/>
            <person name="DeGray S."/>
            <person name="DeMaso C."/>
            <person name="Dhargay N."/>
            <person name="Dooley K."/>
            <person name="Dooley E."/>
            <person name="Doricent M."/>
            <person name="Dorje P."/>
            <person name="Dorjee K."/>
            <person name="Dupes A."/>
            <person name="Elong R."/>
            <person name="Falk J."/>
            <person name="Farina A."/>
            <person name="Faro S."/>
            <person name="Ferguson D."/>
            <person name="Fisher S."/>
            <person name="Foley C.D."/>
            <person name="Franke A."/>
            <person name="Friedrich D."/>
            <person name="Gadbois L."/>
            <person name="Gearin G."/>
            <person name="Gearin C.R."/>
            <person name="Giannoukos G."/>
            <person name="Goode T."/>
            <person name="Graham J."/>
            <person name="Grandbois E."/>
            <person name="Grewal S."/>
            <person name="Gyaltsen K."/>
            <person name="Hafez N."/>
            <person name="Hagos B."/>
            <person name="Hall J."/>
            <person name="Henson C."/>
            <person name="Hollinger A."/>
            <person name="Honan T."/>
            <person name="Huard M.D."/>
            <person name="Hughes L."/>
            <person name="Hurhula B."/>
            <person name="Husby M.E."/>
            <person name="Kamat A."/>
            <person name="Kanga B."/>
            <person name="Kashin S."/>
            <person name="Khazanovich D."/>
            <person name="Kisner P."/>
            <person name="Lance K."/>
            <person name="Lara M."/>
            <person name="Lee W."/>
            <person name="Lennon N."/>
            <person name="Letendre F."/>
            <person name="LeVine R."/>
            <person name="Lipovsky A."/>
            <person name="Liu X."/>
            <person name="Liu J."/>
            <person name="Liu S."/>
            <person name="Lokyitsang T."/>
            <person name="Lokyitsang Y."/>
            <person name="Lubonja R."/>
            <person name="Lui A."/>
            <person name="MacDonald P."/>
            <person name="Magnisalis V."/>
            <person name="Maru K."/>
            <person name="Matthews C."/>
            <person name="McCusker W."/>
            <person name="McDonough S."/>
            <person name="Mehta T."/>
            <person name="Meldrim J."/>
            <person name="Meneus L."/>
            <person name="Mihai O."/>
            <person name="Mihalev A."/>
            <person name="Mihova T."/>
            <person name="Mittelman R."/>
            <person name="Mlenga V."/>
            <person name="Montmayeur A."/>
            <person name="Mulrain L."/>
            <person name="Navidi A."/>
            <person name="Naylor J."/>
            <person name="Negash T."/>
            <person name="Nguyen T."/>
            <person name="Nguyen N."/>
            <person name="Nicol R."/>
            <person name="Norbu C."/>
            <person name="Norbu N."/>
            <person name="Novod N."/>
            <person name="O'Neill B."/>
            <person name="Osman S."/>
            <person name="Markiewicz E."/>
            <person name="Oyono O.L."/>
            <person name="Patti C."/>
            <person name="Phunkhang P."/>
            <person name="Pierre F."/>
            <person name="Priest M."/>
            <person name="Raghuraman S."/>
            <person name="Rege F."/>
            <person name="Reyes R."/>
            <person name="Rise C."/>
            <person name="Rogov P."/>
            <person name="Ross K."/>
            <person name="Ryan E."/>
            <person name="Settipalli S."/>
            <person name="Shea T."/>
            <person name="Sherpa N."/>
            <person name="Shi L."/>
            <person name="Shih D."/>
            <person name="Sparrow T."/>
            <person name="Spaulding J."/>
            <person name="Stalker J."/>
            <person name="Stange-Thomann N."/>
            <person name="Stavropoulos S."/>
            <person name="Stone C."/>
            <person name="Strader C."/>
            <person name="Tesfaye S."/>
            <person name="Thomson T."/>
            <person name="Thoulutsang Y."/>
            <person name="Thoulutsang D."/>
            <person name="Topham K."/>
            <person name="Topping I."/>
            <person name="Tsamla T."/>
            <person name="Vassiliev H."/>
            <person name="Vo A."/>
            <person name="Wangchuk T."/>
            <person name="Wangdi T."/>
            <person name="Weiand M."/>
            <person name="Wilkinson J."/>
            <person name="Wilson A."/>
            <person name="Yadav S."/>
            <person name="Young G."/>
            <person name="Yu Q."/>
            <person name="Zembek L."/>
            <person name="Zhong D."/>
            <person name="Zimmer A."/>
            <person name="Zwirko Z."/>
            <person name="Jaffe D.B."/>
            <person name="Alvarez P."/>
            <person name="Brockman W."/>
            <person name="Butler J."/>
            <person name="Chin C."/>
            <person name="Gnerre S."/>
            <person name="MacCallum I."/>
            <person name="Graves J.A."/>
            <person name="Ponting C.P."/>
            <person name="Breen M."/>
            <person name="Samollow P.B."/>
            <person name="Lander E.S."/>
            <person name="Lindblad-Toh K."/>
        </authorList>
    </citation>
    <scope>NUCLEOTIDE SEQUENCE [LARGE SCALE GENOMIC DNA]</scope>
</reference>
<proteinExistence type="inferred from homology"/>
<organism evidence="4 5">
    <name type="scientific">Monodelphis domestica</name>
    <name type="common">Gray short-tailed opossum</name>
    <dbReference type="NCBI Taxonomy" id="13616"/>
    <lineage>
        <taxon>Eukaryota</taxon>
        <taxon>Metazoa</taxon>
        <taxon>Chordata</taxon>
        <taxon>Craniata</taxon>
        <taxon>Vertebrata</taxon>
        <taxon>Euteleostomi</taxon>
        <taxon>Mammalia</taxon>
        <taxon>Metatheria</taxon>
        <taxon>Didelphimorphia</taxon>
        <taxon>Didelphidae</taxon>
        <taxon>Monodelphis</taxon>
    </lineage>
</organism>
<dbReference type="STRING" id="13616.ENSMODP00000046331"/>
<keyword evidence="2" id="KW-0689">Ribosomal protein</keyword>
<dbReference type="OMA" id="VKPQKCI"/>
<dbReference type="SUPFAM" id="SSF46785">
    <property type="entry name" value="Winged helix' DNA-binding domain"/>
    <property type="match status" value="1"/>
</dbReference>
<dbReference type="InParanoid" id="A0A5F8GGM7"/>
<reference evidence="4" key="3">
    <citation type="submission" date="2025-09" db="UniProtKB">
        <authorList>
            <consortium name="Ensembl"/>
        </authorList>
    </citation>
    <scope>IDENTIFICATION</scope>
</reference>
<keyword evidence="5" id="KW-1185">Reference proteome</keyword>
<accession>A0A5F8GGM7</accession>
<dbReference type="InterPro" id="IPR036388">
    <property type="entry name" value="WH-like_DNA-bd_sf"/>
</dbReference>
<dbReference type="Pfam" id="PF01090">
    <property type="entry name" value="Ribosomal_S19e"/>
    <property type="match status" value="1"/>
</dbReference>
<dbReference type="Proteomes" id="UP000002280">
    <property type="component" value="Chromosome 8"/>
</dbReference>
<reference evidence="4" key="2">
    <citation type="submission" date="2025-08" db="UniProtKB">
        <authorList>
            <consortium name="Ensembl"/>
        </authorList>
    </citation>
    <scope>IDENTIFICATION</scope>
</reference>
<dbReference type="Ensembl" id="ENSMODT00000060262.1">
    <property type="protein sequence ID" value="ENSMODP00000046331.1"/>
    <property type="gene ID" value="ENSMODG00000046890.1"/>
</dbReference>
<sequence length="70" mass="7905">MPVTGKDIKQQESVRALAAVLKKSGKQKIPEGVDMIKLAKHEALPFYDEDWIFSNAFGKSTKWNARQICL</sequence>
<dbReference type="GO" id="GO:0005840">
    <property type="term" value="C:ribosome"/>
    <property type="evidence" value="ECO:0007669"/>
    <property type="project" value="UniProtKB-KW"/>
</dbReference>
<dbReference type="InterPro" id="IPR036390">
    <property type="entry name" value="WH_DNA-bd_sf"/>
</dbReference>
<evidence type="ECO:0000313" key="5">
    <source>
        <dbReference type="Proteomes" id="UP000002280"/>
    </source>
</evidence>
<evidence type="ECO:0000256" key="2">
    <source>
        <dbReference type="ARBA" id="ARBA00022980"/>
    </source>
</evidence>
<name>A0A5F8GGM7_MONDO</name>
<evidence type="ECO:0000256" key="3">
    <source>
        <dbReference type="ARBA" id="ARBA00023274"/>
    </source>
</evidence>
<dbReference type="Gene3D" id="1.10.10.10">
    <property type="entry name" value="Winged helix-like DNA-binding domain superfamily/Winged helix DNA-binding domain"/>
    <property type="match status" value="1"/>
</dbReference>
<comment type="similarity">
    <text evidence="1">Belongs to the eukaryotic ribosomal protein eS19 family.</text>
</comment>